<evidence type="ECO:0000256" key="1">
    <source>
        <dbReference type="ARBA" id="ARBA00007625"/>
    </source>
</evidence>
<feature type="region of interest" description="Disordered" evidence="7">
    <location>
        <begin position="293"/>
        <end position="362"/>
    </location>
</feature>
<dbReference type="AlphaFoldDB" id="A0A427YEI3"/>
<evidence type="ECO:0000256" key="7">
    <source>
        <dbReference type="SAM" id="MobiDB-lite"/>
    </source>
</evidence>
<keyword evidence="3" id="KW-0677">Repeat</keyword>
<name>A0A427YEI3_9TREE</name>
<reference evidence="8 9" key="1">
    <citation type="submission" date="2018-11" db="EMBL/GenBank/DDBJ databases">
        <title>Genome sequence of Saitozyma podzolica DSM 27192.</title>
        <authorList>
            <person name="Aliyu H."/>
            <person name="Gorte O."/>
            <person name="Ochsenreither K."/>
        </authorList>
    </citation>
    <scope>NUCLEOTIDE SEQUENCE [LARGE SCALE GENOMIC DNA]</scope>
    <source>
        <strain evidence="8 9">DSM 27192</strain>
    </source>
</reference>
<dbReference type="PROSITE" id="PS50082">
    <property type="entry name" value="WD_REPEATS_2"/>
    <property type="match status" value="1"/>
</dbReference>
<evidence type="ECO:0000313" key="9">
    <source>
        <dbReference type="Proteomes" id="UP000279259"/>
    </source>
</evidence>
<dbReference type="SMART" id="SM00320">
    <property type="entry name" value="WD40"/>
    <property type="match status" value="4"/>
</dbReference>
<evidence type="ECO:0000256" key="4">
    <source>
        <dbReference type="ARBA" id="ARBA00023242"/>
    </source>
</evidence>
<dbReference type="Pfam" id="PF24796">
    <property type="entry name" value="WDR55"/>
    <property type="match status" value="1"/>
</dbReference>
<gene>
    <name evidence="8" type="primary">JIP5</name>
    <name evidence="8" type="ORF">EHS25_002039</name>
</gene>
<evidence type="ECO:0000256" key="6">
    <source>
        <dbReference type="PROSITE-ProRule" id="PRU00221"/>
    </source>
</evidence>
<dbReference type="STRING" id="1890683.A0A427YEI3"/>
<evidence type="ECO:0000256" key="5">
    <source>
        <dbReference type="PIRNR" id="PIRNR038169"/>
    </source>
</evidence>
<dbReference type="Gene3D" id="2.130.10.10">
    <property type="entry name" value="YVTN repeat-like/Quinoprotein amine dehydrogenase"/>
    <property type="match status" value="2"/>
</dbReference>
<dbReference type="GO" id="GO:0005730">
    <property type="term" value="C:nucleolus"/>
    <property type="evidence" value="ECO:0007669"/>
    <property type="project" value="UniProtKB-SubCell"/>
</dbReference>
<protein>
    <recommendedName>
        <fullName evidence="5">WD repeat-containing protein</fullName>
    </recommendedName>
</protein>
<keyword evidence="4 5" id="KW-0539">Nucleus</keyword>
<comment type="subcellular location">
    <subcellularLocation>
        <location evidence="5">Nucleus</location>
        <location evidence="5">Nucleolus</location>
    </subcellularLocation>
</comment>
<evidence type="ECO:0000256" key="2">
    <source>
        <dbReference type="ARBA" id="ARBA00022574"/>
    </source>
</evidence>
<dbReference type="OrthoDB" id="2288928at2759"/>
<dbReference type="InterPro" id="IPR015943">
    <property type="entry name" value="WD40/YVTN_repeat-like_dom_sf"/>
</dbReference>
<dbReference type="Proteomes" id="UP000279259">
    <property type="component" value="Unassembled WGS sequence"/>
</dbReference>
<dbReference type="SUPFAM" id="SSF50978">
    <property type="entry name" value="WD40 repeat-like"/>
    <property type="match status" value="1"/>
</dbReference>
<dbReference type="EMBL" id="RSCD01000013">
    <property type="protein sequence ID" value="RSH89490.1"/>
    <property type="molecule type" value="Genomic_DNA"/>
</dbReference>
<sequence length="362" mass="40164">MPDIKLRNQPFDLAFHPSQPVLVAALLTGEIKAFRYDDETGDASSSWSIRPTKRTARALSAEEQGDSVWMGGKAGGLFQIDIASGSIKSERLEAHEVPINRLFCVNENLVATGDDDGVIKFWDPRQQESIRSYSQHFDYISDFAYFDDKRQLISTSGDGHLSAIDIRSSKASPLAVSDDQEDELLSITAIKGGTRCVVGSGLGILSVWDRKKGWGDWHPASIDAVLALTDDVIASGSEDGMIRVMQILPNKFLGVITTHEEYPIERIRLDRRRKWLGSVSHDDCIKLTDVEDLFDESDDDDMEEEAAEGVEESEADDDMEAEEASSDEEMDTAKSKKGRKGRGMGDMTRPHHKEDDNFFGGL</sequence>
<dbReference type="PANTHER" id="PTHR44019:SF20">
    <property type="entry name" value="WD REPEAT-CONTAINING PROTEIN 55"/>
    <property type="match status" value="1"/>
</dbReference>
<keyword evidence="2 5" id="KW-0853">WD repeat</keyword>
<dbReference type="InterPro" id="IPR001680">
    <property type="entry name" value="WD40_rpt"/>
</dbReference>
<accession>A0A427YEI3</accession>
<dbReference type="InterPro" id="IPR017422">
    <property type="entry name" value="WDR55"/>
</dbReference>
<feature type="compositionally biased region" description="Acidic residues" evidence="7">
    <location>
        <begin position="293"/>
        <end position="330"/>
    </location>
</feature>
<dbReference type="PIRSF" id="PIRSF038169">
    <property type="entry name" value="WD_repeat_p55"/>
    <property type="match status" value="1"/>
</dbReference>
<evidence type="ECO:0000313" key="8">
    <source>
        <dbReference type="EMBL" id="RSH89490.1"/>
    </source>
</evidence>
<feature type="repeat" description="WD" evidence="6">
    <location>
        <begin position="92"/>
        <end position="132"/>
    </location>
</feature>
<comment type="caution">
    <text evidence="8">The sequence shown here is derived from an EMBL/GenBank/DDBJ whole genome shotgun (WGS) entry which is preliminary data.</text>
</comment>
<comment type="similarity">
    <text evidence="1 5">Belongs to the WD repeat WDR55 family.</text>
</comment>
<organism evidence="8 9">
    <name type="scientific">Saitozyma podzolica</name>
    <dbReference type="NCBI Taxonomy" id="1890683"/>
    <lineage>
        <taxon>Eukaryota</taxon>
        <taxon>Fungi</taxon>
        <taxon>Dikarya</taxon>
        <taxon>Basidiomycota</taxon>
        <taxon>Agaricomycotina</taxon>
        <taxon>Tremellomycetes</taxon>
        <taxon>Tremellales</taxon>
        <taxon>Trimorphomycetaceae</taxon>
        <taxon>Saitozyma</taxon>
    </lineage>
</organism>
<dbReference type="InterPro" id="IPR036322">
    <property type="entry name" value="WD40_repeat_dom_sf"/>
</dbReference>
<evidence type="ECO:0000256" key="3">
    <source>
        <dbReference type="ARBA" id="ARBA00022737"/>
    </source>
</evidence>
<dbReference type="PANTHER" id="PTHR44019">
    <property type="entry name" value="WD REPEAT-CONTAINING PROTEIN 55"/>
    <property type="match status" value="1"/>
</dbReference>
<dbReference type="InterPro" id="IPR050505">
    <property type="entry name" value="WDR55/POC1"/>
</dbReference>
<proteinExistence type="inferred from homology"/>
<keyword evidence="9" id="KW-1185">Reference proteome</keyword>